<dbReference type="PROSITE" id="PS00606">
    <property type="entry name" value="KS3_1"/>
    <property type="match status" value="1"/>
</dbReference>
<dbReference type="InterPro" id="IPR050091">
    <property type="entry name" value="PKS_NRPS_Biosynth_Enz"/>
</dbReference>
<dbReference type="Pfam" id="PF00109">
    <property type="entry name" value="ketoacyl-synt"/>
    <property type="match status" value="1"/>
</dbReference>
<protein>
    <submittedName>
        <fullName evidence="6">Polyketide synthase</fullName>
    </submittedName>
</protein>
<dbReference type="RefSeq" id="XP_037218840.1">
    <property type="nucleotide sequence ID" value="XM_037365598.1"/>
</dbReference>
<dbReference type="SMART" id="SM00825">
    <property type="entry name" value="PKS_KS"/>
    <property type="match status" value="1"/>
</dbReference>
<dbReference type="CDD" id="cd00833">
    <property type="entry name" value="PKS"/>
    <property type="match status" value="1"/>
</dbReference>
<dbReference type="GeneID" id="59348114"/>
<dbReference type="InterPro" id="IPR016039">
    <property type="entry name" value="Thiolase-like"/>
</dbReference>
<evidence type="ECO:0000313" key="7">
    <source>
        <dbReference type="Proteomes" id="UP000636479"/>
    </source>
</evidence>
<evidence type="ECO:0000256" key="2">
    <source>
        <dbReference type="ARBA" id="ARBA00022553"/>
    </source>
</evidence>
<keyword evidence="7" id="KW-1185">Reference proteome</keyword>
<proteinExistence type="inferred from homology"/>
<dbReference type="AlphaFoldDB" id="A0A8H6SIG8"/>
<dbReference type="GO" id="GO:0004315">
    <property type="term" value="F:3-oxoacyl-[acyl-carrier-protein] synthase activity"/>
    <property type="evidence" value="ECO:0007669"/>
    <property type="project" value="InterPro"/>
</dbReference>
<organism evidence="6 7">
    <name type="scientific">Mycena indigotica</name>
    <dbReference type="NCBI Taxonomy" id="2126181"/>
    <lineage>
        <taxon>Eukaryota</taxon>
        <taxon>Fungi</taxon>
        <taxon>Dikarya</taxon>
        <taxon>Basidiomycota</taxon>
        <taxon>Agaricomycotina</taxon>
        <taxon>Agaricomycetes</taxon>
        <taxon>Agaricomycetidae</taxon>
        <taxon>Agaricales</taxon>
        <taxon>Marasmiineae</taxon>
        <taxon>Mycenaceae</taxon>
        <taxon>Mycena</taxon>
    </lineage>
</organism>
<feature type="domain" description="Ketosynthase family 3 (KS3)" evidence="5">
    <location>
        <begin position="4"/>
        <end position="343"/>
    </location>
</feature>
<dbReference type="GO" id="GO:0006633">
    <property type="term" value="P:fatty acid biosynthetic process"/>
    <property type="evidence" value="ECO:0007669"/>
    <property type="project" value="InterPro"/>
</dbReference>
<dbReference type="PROSITE" id="PS52004">
    <property type="entry name" value="KS3_2"/>
    <property type="match status" value="1"/>
</dbReference>
<comment type="caution">
    <text evidence="6">The sequence shown here is derived from an EMBL/GenBank/DDBJ whole genome shotgun (WGS) entry which is preliminary data.</text>
</comment>
<evidence type="ECO:0000256" key="1">
    <source>
        <dbReference type="ARBA" id="ARBA00022450"/>
    </source>
</evidence>
<dbReference type="InterPro" id="IPR018201">
    <property type="entry name" value="Ketoacyl_synth_AS"/>
</dbReference>
<dbReference type="Pfam" id="PF02801">
    <property type="entry name" value="Ketoacyl-synt_C"/>
    <property type="match status" value="1"/>
</dbReference>
<evidence type="ECO:0000313" key="6">
    <source>
        <dbReference type="EMBL" id="KAF7299452.1"/>
    </source>
</evidence>
<dbReference type="InterPro" id="IPR020841">
    <property type="entry name" value="PKS_Beta-ketoAc_synthase_dom"/>
</dbReference>
<dbReference type="SUPFAM" id="SSF53901">
    <property type="entry name" value="Thiolase-like"/>
    <property type="match status" value="1"/>
</dbReference>
<dbReference type="Proteomes" id="UP000636479">
    <property type="component" value="Unassembled WGS sequence"/>
</dbReference>
<dbReference type="GO" id="GO:0004312">
    <property type="term" value="F:fatty acid synthase activity"/>
    <property type="evidence" value="ECO:0007669"/>
    <property type="project" value="TreeGrafter"/>
</dbReference>
<reference evidence="6" key="1">
    <citation type="submission" date="2020-05" db="EMBL/GenBank/DDBJ databases">
        <title>Mycena genomes resolve the evolution of fungal bioluminescence.</title>
        <authorList>
            <person name="Tsai I.J."/>
        </authorList>
    </citation>
    <scope>NUCLEOTIDE SEQUENCE</scope>
    <source>
        <strain evidence="6">171206Taipei</strain>
    </source>
</reference>
<evidence type="ECO:0000259" key="5">
    <source>
        <dbReference type="PROSITE" id="PS52004"/>
    </source>
</evidence>
<keyword evidence="1" id="KW-0596">Phosphopantetheine</keyword>
<dbReference type="InterPro" id="IPR014031">
    <property type="entry name" value="Ketoacyl_synth_C"/>
</dbReference>
<dbReference type="Gene3D" id="3.40.47.10">
    <property type="match status" value="1"/>
</dbReference>
<dbReference type="InterPro" id="IPR014030">
    <property type="entry name" value="Ketoacyl_synth_N"/>
</dbReference>
<keyword evidence="2" id="KW-0597">Phosphoprotein</keyword>
<dbReference type="PANTHER" id="PTHR43775:SF37">
    <property type="entry name" value="SI:DKEY-61P9.11"/>
    <property type="match status" value="1"/>
</dbReference>
<dbReference type="OrthoDB" id="329835at2759"/>
<dbReference type="PANTHER" id="PTHR43775">
    <property type="entry name" value="FATTY ACID SYNTHASE"/>
    <property type="match status" value="1"/>
</dbReference>
<accession>A0A8H6SIG8</accession>
<comment type="similarity">
    <text evidence="4">Belongs to the thiolase-like superfamily. Beta-ketoacyl-ACP synthases family.</text>
</comment>
<sequence length="343" mass="36877">MSTLEPIAIVGISVEFPSGQHSTSNLDHEAFFQFLLDKKESYEKFPTTRFKEEIHKGPNLGEVITDVGSFLKDIADFDYVEFGITAKDAKAMAVSTRKLIETTFLALLDSGIDYRNRNVGCYMAAVAFDTTTIGHADELEPRGTFAGYPYMVANKISYHLDLLGPSIPLDTACSSTMTAVHLAVQALRSGDCEAAVVGGCQLNHRYLDFIQYSQGSILAPDGKCKPFDVSANGFSRSEGVGVIVLKPLSRALKEGDHIYASILGTGINNSGSEAPVYAPVASAQIDAMRRAYKDTGRNPTEVDYVELHATGTAAGDPIEANWVGSIFGRNNELVVGSVKGSIG</sequence>
<evidence type="ECO:0000256" key="4">
    <source>
        <dbReference type="RuleBase" id="RU003694"/>
    </source>
</evidence>
<dbReference type="EMBL" id="JACAZF010000007">
    <property type="protein sequence ID" value="KAF7299452.1"/>
    <property type="molecule type" value="Genomic_DNA"/>
</dbReference>
<evidence type="ECO:0000256" key="3">
    <source>
        <dbReference type="ARBA" id="ARBA00022679"/>
    </source>
</evidence>
<name>A0A8H6SIG8_9AGAR</name>
<gene>
    <name evidence="6" type="ORF">MIND_00895100</name>
</gene>
<keyword evidence="3 4" id="KW-0808">Transferase</keyword>